<keyword evidence="5" id="KW-1185">Reference proteome</keyword>
<dbReference type="AlphaFoldDB" id="A0A2V1GXY8"/>
<proteinExistence type="inferred from homology"/>
<reference evidence="4 5" key="1">
    <citation type="submission" date="2018-04" db="EMBL/GenBank/DDBJ databases">
        <title>Thalassorhabdus spongiae gen. nov., sp. nov., isolated from a marine sponge in South-West Iceland.</title>
        <authorList>
            <person name="Knobloch S."/>
            <person name="Daussin A."/>
            <person name="Johannsson R."/>
            <person name="Marteinsson V.T."/>
        </authorList>
    </citation>
    <scope>NUCLEOTIDE SEQUENCE [LARGE SCALE GENOMIC DNA]</scope>
    <source>
        <strain evidence="4 5">Hp12</strain>
    </source>
</reference>
<accession>A0A2V1GXY8</accession>
<dbReference type="GO" id="GO:0048039">
    <property type="term" value="F:ubiquinone binding"/>
    <property type="evidence" value="ECO:0007669"/>
    <property type="project" value="InterPro"/>
</dbReference>
<dbReference type="InterPro" id="IPR044996">
    <property type="entry name" value="COQ10-like"/>
</dbReference>
<comment type="similarity">
    <text evidence="1">Belongs to the ribosome association toxin RatA family.</text>
</comment>
<dbReference type="CDD" id="cd07813">
    <property type="entry name" value="COQ10p_like"/>
    <property type="match status" value="1"/>
</dbReference>
<gene>
    <name evidence="4" type="ORF">DC094_02980</name>
</gene>
<evidence type="ECO:0000313" key="5">
    <source>
        <dbReference type="Proteomes" id="UP000244906"/>
    </source>
</evidence>
<dbReference type="PANTHER" id="PTHR12901">
    <property type="entry name" value="SPERM PROTEIN HOMOLOG"/>
    <property type="match status" value="1"/>
</dbReference>
<dbReference type="RefSeq" id="WP_116685588.1">
    <property type="nucleotide sequence ID" value="NZ_CAWNYD010000001.1"/>
</dbReference>
<dbReference type="Pfam" id="PF03364">
    <property type="entry name" value="Polyketide_cyc"/>
    <property type="match status" value="1"/>
</dbReference>
<organism evidence="4 5">
    <name type="scientific">Pelagibaculum spongiae</name>
    <dbReference type="NCBI Taxonomy" id="2080658"/>
    <lineage>
        <taxon>Bacteria</taxon>
        <taxon>Pseudomonadati</taxon>
        <taxon>Pseudomonadota</taxon>
        <taxon>Gammaproteobacteria</taxon>
        <taxon>Oceanospirillales</taxon>
        <taxon>Pelagibaculum</taxon>
    </lineage>
</organism>
<dbReference type="PANTHER" id="PTHR12901:SF10">
    <property type="entry name" value="COENZYME Q-BINDING PROTEIN COQ10, MITOCHONDRIAL"/>
    <property type="match status" value="1"/>
</dbReference>
<keyword evidence="2" id="KW-1277">Toxin-antitoxin system</keyword>
<comment type="caution">
    <text evidence="4">The sequence shown here is derived from an EMBL/GenBank/DDBJ whole genome shotgun (WGS) entry which is preliminary data.</text>
</comment>
<dbReference type="InterPro" id="IPR023393">
    <property type="entry name" value="START-like_dom_sf"/>
</dbReference>
<dbReference type="Gene3D" id="3.30.530.20">
    <property type="match status" value="1"/>
</dbReference>
<evidence type="ECO:0000313" key="4">
    <source>
        <dbReference type="EMBL" id="PVZ72001.1"/>
    </source>
</evidence>
<sequence length="146" mass="16342">MPKVVHSALLPFTAQQMFDLVHDVEQYPEFLPWCREAKVIERHGEGLVATLELAKGGLHKSFTTRTRVVDGESIHIELVEGGFSHLTGHWVFRPLQAQASKVEVEIDFGFSNKMANLAFGPIFNGISNGLLDAFSKRARQVYKSAF</sequence>
<evidence type="ECO:0000256" key="2">
    <source>
        <dbReference type="ARBA" id="ARBA00022649"/>
    </source>
</evidence>
<dbReference type="InterPro" id="IPR005031">
    <property type="entry name" value="COQ10_START"/>
</dbReference>
<dbReference type="SUPFAM" id="SSF55961">
    <property type="entry name" value="Bet v1-like"/>
    <property type="match status" value="1"/>
</dbReference>
<dbReference type="EMBL" id="QDDL01000001">
    <property type="protein sequence ID" value="PVZ72001.1"/>
    <property type="molecule type" value="Genomic_DNA"/>
</dbReference>
<feature type="domain" description="Coenzyme Q-binding protein COQ10 START" evidence="3">
    <location>
        <begin position="11"/>
        <end position="134"/>
    </location>
</feature>
<keyword evidence="4" id="KW-0830">Ubiquinone</keyword>
<evidence type="ECO:0000259" key="3">
    <source>
        <dbReference type="Pfam" id="PF03364"/>
    </source>
</evidence>
<dbReference type="Proteomes" id="UP000244906">
    <property type="component" value="Unassembled WGS sequence"/>
</dbReference>
<dbReference type="GO" id="GO:0045333">
    <property type="term" value="P:cellular respiration"/>
    <property type="evidence" value="ECO:0007669"/>
    <property type="project" value="InterPro"/>
</dbReference>
<name>A0A2V1GXY8_9GAMM</name>
<evidence type="ECO:0000256" key="1">
    <source>
        <dbReference type="ARBA" id="ARBA00008918"/>
    </source>
</evidence>
<protein>
    <submittedName>
        <fullName evidence="4">Ubiquinone-binding protein</fullName>
    </submittedName>
</protein>
<dbReference type="OrthoDB" id="9804759at2"/>